<evidence type="ECO:0000313" key="1">
    <source>
        <dbReference type="EMBL" id="GBM25271.1"/>
    </source>
</evidence>
<dbReference type="AlphaFoldDB" id="A0A4Y2E8P2"/>
<dbReference type="Proteomes" id="UP000499080">
    <property type="component" value="Unassembled WGS sequence"/>
</dbReference>
<comment type="caution">
    <text evidence="1">The sequence shown here is derived from an EMBL/GenBank/DDBJ whole genome shotgun (WGS) entry which is preliminary data.</text>
</comment>
<name>A0A4Y2E8P2_ARAVE</name>
<protein>
    <submittedName>
        <fullName evidence="1">Uncharacterized protein</fullName>
    </submittedName>
</protein>
<proteinExistence type="predicted"/>
<sequence length="104" mass="12552">MQISDEAKEKQFVGNLSVETFDTTANVQILTRTDKKYFTCDVCAKVFSQKRKYLFAYERGLLPEESIWQLGEWQEQKWLLRMTRYNEDTVFFRIMLSMKLIIYK</sequence>
<dbReference type="EMBL" id="BGPR01000534">
    <property type="protein sequence ID" value="GBM25271.1"/>
    <property type="molecule type" value="Genomic_DNA"/>
</dbReference>
<keyword evidence="2" id="KW-1185">Reference proteome</keyword>
<evidence type="ECO:0000313" key="2">
    <source>
        <dbReference type="Proteomes" id="UP000499080"/>
    </source>
</evidence>
<organism evidence="1 2">
    <name type="scientific">Araneus ventricosus</name>
    <name type="common">Orbweaver spider</name>
    <name type="synonym">Epeira ventricosa</name>
    <dbReference type="NCBI Taxonomy" id="182803"/>
    <lineage>
        <taxon>Eukaryota</taxon>
        <taxon>Metazoa</taxon>
        <taxon>Ecdysozoa</taxon>
        <taxon>Arthropoda</taxon>
        <taxon>Chelicerata</taxon>
        <taxon>Arachnida</taxon>
        <taxon>Araneae</taxon>
        <taxon>Araneomorphae</taxon>
        <taxon>Entelegynae</taxon>
        <taxon>Araneoidea</taxon>
        <taxon>Araneidae</taxon>
        <taxon>Araneus</taxon>
    </lineage>
</organism>
<accession>A0A4Y2E8P2</accession>
<reference evidence="1 2" key="1">
    <citation type="journal article" date="2019" name="Sci. Rep.">
        <title>Orb-weaving spider Araneus ventricosus genome elucidates the spidroin gene catalogue.</title>
        <authorList>
            <person name="Kono N."/>
            <person name="Nakamura H."/>
            <person name="Ohtoshi R."/>
            <person name="Moran D.A.P."/>
            <person name="Shinohara A."/>
            <person name="Yoshida Y."/>
            <person name="Fujiwara M."/>
            <person name="Mori M."/>
            <person name="Tomita M."/>
            <person name="Arakawa K."/>
        </authorList>
    </citation>
    <scope>NUCLEOTIDE SEQUENCE [LARGE SCALE GENOMIC DNA]</scope>
</reference>
<gene>
    <name evidence="1" type="ORF">AVEN_45906_1</name>
</gene>